<feature type="region of interest" description="Disordered" evidence="2">
    <location>
        <begin position="16"/>
        <end position="71"/>
    </location>
</feature>
<name>A0A183ARC4_9TREM</name>
<reference evidence="3" key="1">
    <citation type="submission" date="2016-06" db="UniProtKB">
        <authorList>
            <consortium name="WormBaseParasite"/>
        </authorList>
    </citation>
    <scope>IDENTIFICATION</scope>
</reference>
<feature type="coiled-coil region" evidence="1">
    <location>
        <begin position="124"/>
        <end position="151"/>
    </location>
</feature>
<accession>A0A183ARC4</accession>
<dbReference type="AlphaFoldDB" id="A0A183ARC4"/>
<feature type="compositionally biased region" description="Acidic residues" evidence="2">
    <location>
        <begin position="202"/>
        <end position="216"/>
    </location>
</feature>
<evidence type="ECO:0000256" key="2">
    <source>
        <dbReference type="SAM" id="MobiDB-lite"/>
    </source>
</evidence>
<feature type="compositionally biased region" description="Acidic residues" evidence="2">
    <location>
        <begin position="24"/>
        <end position="33"/>
    </location>
</feature>
<feature type="region of interest" description="Disordered" evidence="2">
    <location>
        <begin position="185"/>
        <end position="216"/>
    </location>
</feature>
<keyword evidence="1" id="KW-0175">Coiled coil</keyword>
<feature type="compositionally biased region" description="Basic and acidic residues" evidence="2">
    <location>
        <begin position="185"/>
        <end position="201"/>
    </location>
</feature>
<protein>
    <submittedName>
        <fullName evidence="3">SCHIP-1 domain-containing protein</fullName>
    </submittedName>
</protein>
<organism evidence="3">
    <name type="scientific">Echinostoma caproni</name>
    <dbReference type="NCBI Taxonomy" id="27848"/>
    <lineage>
        <taxon>Eukaryota</taxon>
        <taxon>Metazoa</taxon>
        <taxon>Spiralia</taxon>
        <taxon>Lophotrochozoa</taxon>
        <taxon>Platyhelminthes</taxon>
        <taxon>Trematoda</taxon>
        <taxon>Digenea</taxon>
        <taxon>Plagiorchiida</taxon>
        <taxon>Echinostomata</taxon>
        <taxon>Echinostomatoidea</taxon>
        <taxon>Echinostomatidae</taxon>
        <taxon>Echinostoma</taxon>
    </lineage>
</organism>
<proteinExistence type="predicted"/>
<sequence length="268" mass="30851">LKHYYRDFRYDVDRGEFRMGRDSSDEDEEEEEAAGTAAMTQPDGAPPTIRSRLSSRKKEKYSKLNSNNINSKGFTNSAGQFDWAAAYGSDPYPDIYRSAKSLPRDLEELLYRMENQEVVDNEELSTLRVRLEQTEREMMRLLHAMDAAEHMVKQSSSDEVNQGDPFTYVPHHHHHHLVDNVEWKQNKESSEDEAQDPHVEVEQDENGEVENVQDSEYESATWVPGRLCFSSLQEADSADISQGFAGCRSHLNRAHESVVVREAFFDDR</sequence>
<dbReference type="WBParaSite" id="ECPE_0000953801-mRNA-1">
    <property type="protein sequence ID" value="ECPE_0000953801-mRNA-1"/>
    <property type="gene ID" value="ECPE_0000953801"/>
</dbReference>
<evidence type="ECO:0000313" key="3">
    <source>
        <dbReference type="WBParaSite" id="ECPE_0000953801-mRNA-1"/>
    </source>
</evidence>
<evidence type="ECO:0000256" key="1">
    <source>
        <dbReference type="SAM" id="Coils"/>
    </source>
</evidence>